<organism evidence="2 3">
    <name type="scientific">Escovopsis weberi</name>
    <dbReference type="NCBI Taxonomy" id="150374"/>
    <lineage>
        <taxon>Eukaryota</taxon>
        <taxon>Fungi</taxon>
        <taxon>Dikarya</taxon>
        <taxon>Ascomycota</taxon>
        <taxon>Pezizomycotina</taxon>
        <taxon>Sordariomycetes</taxon>
        <taxon>Hypocreomycetidae</taxon>
        <taxon>Hypocreales</taxon>
        <taxon>Hypocreaceae</taxon>
        <taxon>Escovopsis</taxon>
    </lineage>
</organism>
<gene>
    <name evidence="2" type="ORF">ESCO_005459</name>
</gene>
<dbReference type="PANTHER" id="PTHR39474">
    <property type="entry name" value="UNNAMED PRODUCT"/>
    <property type="match status" value="1"/>
</dbReference>
<dbReference type="STRING" id="150374.A0A0M8N4Q1"/>
<dbReference type="Proteomes" id="UP000053831">
    <property type="component" value="Unassembled WGS sequence"/>
</dbReference>
<accession>A0A0M8N4Q1</accession>
<evidence type="ECO:0000313" key="2">
    <source>
        <dbReference type="EMBL" id="KOS20574.1"/>
    </source>
</evidence>
<feature type="compositionally biased region" description="Low complexity" evidence="1">
    <location>
        <begin position="32"/>
        <end position="45"/>
    </location>
</feature>
<sequence>MSSAPHPPAPQDPGAQAHPSPEKALPAPPLPEDANANANAPPATARLDLSAGATTVRLDALGPMVVNQDGTISRISNWAKMSEIEQTNTLRIIGKRNKTRLEVLRRAQGADSQDGPQA</sequence>
<feature type="region of interest" description="Disordered" evidence="1">
    <location>
        <begin position="1"/>
        <end position="46"/>
    </location>
</feature>
<protein>
    <submittedName>
        <fullName evidence="2">Uncharacterized protein</fullName>
    </submittedName>
</protein>
<dbReference type="PANTHER" id="PTHR39474:SF1">
    <property type="entry name" value="FUNGAL SPECIFIC TRANSCRIPTION FACTOR"/>
    <property type="match status" value="1"/>
</dbReference>
<dbReference type="OrthoDB" id="4590138at2759"/>
<comment type="caution">
    <text evidence="2">The sequence shown here is derived from an EMBL/GenBank/DDBJ whole genome shotgun (WGS) entry which is preliminary data.</text>
</comment>
<feature type="compositionally biased region" description="Pro residues" evidence="1">
    <location>
        <begin position="1"/>
        <end position="11"/>
    </location>
</feature>
<dbReference type="EMBL" id="LGSR01000017">
    <property type="protein sequence ID" value="KOS20574.1"/>
    <property type="molecule type" value="Genomic_DNA"/>
</dbReference>
<name>A0A0M8N4Q1_ESCWE</name>
<reference evidence="2 3" key="1">
    <citation type="submission" date="2015-07" db="EMBL/GenBank/DDBJ databases">
        <title>The genome of the fungus Escovopsis weberi, a specialized disease agent of ant agriculture.</title>
        <authorList>
            <person name="de Man T.J."/>
            <person name="Stajich J.E."/>
            <person name="Kubicek C.P."/>
            <person name="Chenthamara K."/>
            <person name="Atanasova L."/>
            <person name="Druzhinina I.S."/>
            <person name="Birnbaum S."/>
            <person name="Barribeau S.M."/>
            <person name="Teiling C."/>
            <person name="Suen G."/>
            <person name="Currie C."/>
            <person name="Gerardo N.M."/>
        </authorList>
    </citation>
    <scope>NUCLEOTIDE SEQUENCE [LARGE SCALE GENOMIC DNA]</scope>
</reference>
<evidence type="ECO:0000313" key="3">
    <source>
        <dbReference type="Proteomes" id="UP000053831"/>
    </source>
</evidence>
<evidence type="ECO:0000256" key="1">
    <source>
        <dbReference type="SAM" id="MobiDB-lite"/>
    </source>
</evidence>
<proteinExistence type="predicted"/>
<dbReference type="AlphaFoldDB" id="A0A0M8N4Q1"/>
<keyword evidence="3" id="KW-1185">Reference proteome</keyword>